<keyword evidence="6 8" id="KW-0720">Serine protease</keyword>
<name>A0A3B4EIR7_PYGNA</name>
<dbReference type="FunFam" id="2.40.10.10:FF:000003">
    <property type="entry name" value="Transmembrane serine protease 3"/>
    <property type="match status" value="1"/>
</dbReference>
<evidence type="ECO:0000256" key="3">
    <source>
        <dbReference type="ARBA" id="ARBA00017161"/>
    </source>
</evidence>
<dbReference type="SMART" id="SM00020">
    <property type="entry name" value="Tryp_SPc"/>
    <property type="match status" value="1"/>
</dbReference>
<feature type="domain" description="Peptidase S1" evidence="9">
    <location>
        <begin position="53"/>
        <end position="288"/>
    </location>
</feature>
<evidence type="ECO:0000259" key="9">
    <source>
        <dbReference type="PROSITE" id="PS50240"/>
    </source>
</evidence>
<dbReference type="CDD" id="cd00190">
    <property type="entry name" value="Tryp_SPc"/>
    <property type="match status" value="1"/>
</dbReference>
<dbReference type="Pfam" id="PF00089">
    <property type="entry name" value="Trypsin"/>
    <property type="match status" value="1"/>
</dbReference>
<reference evidence="10 11" key="1">
    <citation type="submission" date="2020-10" db="EMBL/GenBank/DDBJ databases">
        <title>Pygocentrus nattereri (red-bellied piranha) genome, fPygNat1, primary haplotype.</title>
        <authorList>
            <person name="Myers G."/>
            <person name="Meyer A."/>
            <person name="Karagic N."/>
            <person name="Pippel M."/>
            <person name="Winkler S."/>
            <person name="Tracey A."/>
            <person name="Wood J."/>
            <person name="Formenti G."/>
            <person name="Howe K."/>
            <person name="Fedrigo O."/>
            <person name="Jarvis E.D."/>
        </authorList>
    </citation>
    <scope>NUCLEOTIDE SEQUENCE [LARGE SCALE GENOMIC DNA]</scope>
</reference>
<sequence>HRHIMTHYDRIACFLYFDSCASHEILVVLIRPFTVFLGCGERPVMGPPSGSRVVGGHFAVKGAWPWQVSIQWMSSHICGGSILNHLWILSAAHCFNKSYSTLQVVAGLHSLSKIGSTAQIRSVERIIKHEDYDETSFENDIALLQLQHPLFFTTHVQPVCTLRNEREERDLSFSSCFVSGWGSTVFKGSLVDTLREAEVELIDTETCNQQDWHSGHVSDNMVCAGRERGGTDTCQGDSGGPLSCYSEVTGRFYIYGVTSHGEDCGLPKKSGLYTRASRYSAWLRIEERSASSGTGTKPTILHAIILSLLCQVWTLI</sequence>
<dbReference type="GO" id="GO:0006508">
    <property type="term" value="P:proteolysis"/>
    <property type="evidence" value="ECO:0007669"/>
    <property type="project" value="UniProtKB-KW"/>
</dbReference>
<keyword evidence="5 8" id="KW-0378">Hydrolase</keyword>
<keyword evidence="7" id="KW-1015">Disulfide bond</keyword>
<evidence type="ECO:0000313" key="10">
    <source>
        <dbReference type="Ensembl" id="ENSPNAP00000035204.2"/>
    </source>
</evidence>
<keyword evidence="11" id="KW-1185">Reference proteome</keyword>
<dbReference type="PANTHER" id="PTHR24252">
    <property type="entry name" value="ACROSIN-RELATED"/>
    <property type="match status" value="1"/>
</dbReference>
<dbReference type="PROSITE" id="PS00134">
    <property type="entry name" value="TRYPSIN_HIS"/>
    <property type="match status" value="1"/>
</dbReference>
<dbReference type="PROSITE" id="PS50240">
    <property type="entry name" value="TRYPSIN_DOM"/>
    <property type="match status" value="1"/>
</dbReference>
<dbReference type="GeneTree" id="ENSGT00940000165418"/>
<dbReference type="GO" id="GO:0004252">
    <property type="term" value="F:serine-type endopeptidase activity"/>
    <property type="evidence" value="ECO:0007669"/>
    <property type="project" value="InterPro"/>
</dbReference>
<protein>
    <recommendedName>
        <fullName evidence="3">Acrosin</fullName>
        <ecNumber evidence="2">3.4.21.10</ecNumber>
    </recommendedName>
</protein>
<dbReference type="InterPro" id="IPR018114">
    <property type="entry name" value="TRYPSIN_HIS"/>
</dbReference>
<dbReference type="AlphaFoldDB" id="A0A3B4EIR7"/>
<keyword evidence="4 8" id="KW-0645">Protease</keyword>
<dbReference type="EC" id="3.4.21.10" evidence="2"/>
<evidence type="ECO:0000256" key="1">
    <source>
        <dbReference type="ARBA" id="ARBA00001656"/>
    </source>
</evidence>
<evidence type="ECO:0000256" key="8">
    <source>
        <dbReference type="RuleBase" id="RU363034"/>
    </source>
</evidence>
<dbReference type="InterPro" id="IPR009003">
    <property type="entry name" value="Peptidase_S1_PA"/>
</dbReference>
<evidence type="ECO:0000256" key="7">
    <source>
        <dbReference type="ARBA" id="ARBA00023157"/>
    </source>
</evidence>
<reference evidence="10" key="3">
    <citation type="submission" date="2025-09" db="UniProtKB">
        <authorList>
            <consortium name="Ensembl"/>
        </authorList>
    </citation>
    <scope>IDENTIFICATION</scope>
</reference>
<organism evidence="10 11">
    <name type="scientific">Pygocentrus nattereri</name>
    <name type="common">Red-bellied piranha</name>
    <dbReference type="NCBI Taxonomy" id="42514"/>
    <lineage>
        <taxon>Eukaryota</taxon>
        <taxon>Metazoa</taxon>
        <taxon>Chordata</taxon>
        <taxon>Craniata</taxon>
        <taxon>Vertebrata</taxon>
        <taxon>Euteleostomi</taxon>
        <taxon>Actinopterygii</taxon>
        <taxon>Neopterygii</taxon>
        <taxon>Teleostei</taxon>
        <taxon>Ostariophysi</taxon>
        <taxon>Characiformes</taxon>
        <taxon>Characoidei</taxon>
        <taxon>Pygocentrus</taxon>
    </lineage>
</organism>
<evidence type="ECO:0000256" key="6">
    <source>
        <dbReference type="ARBA" id="ARBA00022825"/>
    </source>
</evidence>
<dbReference type="Gene3D" id="2.40.10.10">
    <property type="entry name" value="Trypsin-like serine proteases"/>
    <property type="match status" value="1"/>
</dbReference>
<dbReference type="PANTHER" id="PTHR24252:SF8">
    <property type="entry name" value="ACROSIN"/>
    <property type="match status" value="1"/>
</dbReference>
<accession>A0A3B4EIR7</accession>
<evidence type="ECO:0000313" key="11">
    <source>
        <dbReference type="Proteomes" id="UP001501920"/>
    </source>
</evidence>
<dbReference type="InterPro" id="IPR001254">
    <property type="entry name" value="Trypsin_dom"/>
</dbReference>
<proteinExistence type="predicted"/>
<comment type="catalytic activity">
    <reaction evidence="1">
        <text>Preferential cleavage: Arg-|-Xaa, Lys-|-Xaa.</text>
        <dbReference type="EC" id="3.4.21.10"/>
    </reaction>
</comment>
<evidence type="ECO:0000256" key="5">
    <source>
        <dbReference type="ARBA" id="ARBA00022801"/>
    </source>
</evidence>
<dbReference type="SUPFAM" id="SSF50494">
    <property type="entry name" value="Trypsin-like serine proteases"/>
    <property type="match status" value="1"/>
</dbReference>
<reference evidence="10" key="2">
    <citation type="submission" date="2025-08" db="UniProtKB">
        <authorList>
            <consortium name="Ensembl"/>
        </authorList>
    </citation>
    <scope>IDENTIFICATION</scope>
</reference>
<dbReference type="InterPro" id="IPR001314">
    <property type="entry name" value="Peptidase_S1A"/>
</dbReference>
<evidence type="ECO:0000256" key="4">
    <source>
        <dbReference type="ARBA" id="ARBA00022670"/>
    </source>
</evidence>
<evidence type="ECO:0000256" key="2">
    <source>
        <dbReference type="ARBA" id="ARBA00012050"/>
    </source>
</evidence>
<dbReference type="PRINTS" id="PR00722">
    <property type="entry name" value="CHYMOTRYPSIN"/>
</dbReference>
<dbReference type="Proteomes" id="UP001501920">
    <property type="component" value="Chromosome 9"/>
</dbReference>
<dbReference type="InterPro" id="IPR043504">
    <property type="entry name" value="Peptidase_S1_PA_chymotrypsin"/>
</dbReference>
<dbReference type="PROSITE" id="PS00135">
    <property type="entry name" value="TRYPSIN_SER"/>
    <property type="match status" value="1"/>
</dbReference>
<dbReference type="Ensembl" id="ENSPNAT00000039037.2">
    <property type="protein sequence ID" value="ENSPNAP00000035204.2"/>
    <property type="gene ID" value="ENSPNAG00000025077.2"/>
</dbReference>
<dbReference type="InterPro" id="IPR033116">
    <property type="entry name" value="TRYPSIN_SER"/>
</dbReference>